<keyword evidence="1" id="KW-0472">Membrane</keyword>
<organism evidence="2 3">
    <name type="scientific">Brachyspira aalborgi</name>
    <dbReference type="NCBI Taxonomy" id="29522"/>
    <lineage>
        <taxon>Bacteria</taxon>
        <taxon>Pseudomonadati</taxon>
        <taxon>Spirochaetota</taxon>
        <taxon>Spirochaetia</taxon>
        <taxon>Brachyspirales</taxon>
        <taxon>Brachyspiraceae</taxon>
        <taxon>Brachyspira</taxon>
    </lineage>
</organism>
<feature type="transmembrane region" description="Helical" evidence="1">
    <location>
        <begin position="124"/>
        <end position="144"/>
    </location>
</feature>
<dbReference type="Proteomes" id="UP000322188">
    <property type="component" value="Unassembled WGS sequence"/>
</dbReference>
<evidence type="ECO:0000313" key="3">
    <source>
        <dbReference type="Proteomes" id="UP000322188"/>
    </source>
</evidence>
<comment type="caution">
    <text evidence="2">The sequence shown here is derived from an EMBL/GenBank/DDBJ whole genome shotgun (WGS) entry which is preliminary data.</text>
</comment>
<evidence type="ECO:0008006" key="4">
    <source>
        <dbReference type="Google" id="ProtNLM"/>
    </source>
</evidence>
<keyword evidence="1" id="KW-0812">Transmembrane</keyword>
<dbReference type="AlphaFoldDB" id="A0A5C8GE80"/>
<feature type="transmembrane region" description="Helical" evidence="1">
    <location>
        <begin position="341"/>
        <end position="358"/>
    </location>
</feature>
<name>A0A5C8GE80_9SPIR</name>
<evidence type="ECO:0000256" key="1">
    <source>
        <dbReference type="SAM" id="Phobius"/>
    </source>
</evidence>
<reference evidence="2 3" key="1">
    <citation type="journal article" date="1992" name="Lakartidningen">
        <title>[Penicillin V and not amoxicillin is the first choice preparation in acute otitis].</title>
        <authorList>
            <person name="Kamme C."/>
            <person name="Lundgren K."/>
            <person name="Prellner K."/>
        </authorList>
    </citation>
    <scope>NUCLEOTIDE SEQUENCE [LARGE SCALE GENOMIC DNA]</scope>
    <source>
        <strain evidence="2 3">PC2022III</strain>
    </source>
</reference>
<sequence>MNKHLNIISIALIIFSIICSIYIQNYAFNKRAILIDQVQHFYDMKKWLESGKLPTTGARFIASQVMNEELTIPRVPGGIYYIFYTLFYKLGGENLSNARFINLIFSLFILSIFLIWFYKKFGLFLTSIITALLLCNPYIIMALTNFWNPNITLLFSFFFFIFLFEYINNENQKVKKISASLIFPTLAIMSQGHFTVFFSMIPTLIIYLIIRFNNTKKYLPYFFLSVFISFLLYLPYLISEIQNGFNNLHLALNIRENLNKLPFPQVYALVIFPTNEMSVFFGTRIYSTLYFWLKKPIYIYGLIFLFITVIFSAFAFVRSFIFLIKKQNLKDNIENTFKEMIFILFLFMPTTILSFIIFRSKPGTFHYLNSAFSISFIPIILFFYQMKKKMQNKFQIKNNNIRVSSYIYISILALNILSMVGELTRYYKLFEEPRNYYNLNLVAEFIEKDSAGEKIKIDNNFSGIQNNQFEDIFSIYFSDYEIKISEEPEIIYSIIDNLMSINFGKERSDREMQYLYDNNAIELTNIGGYTIFKFPETINKKE</sequence>
<accession>A0A5C8GE80</accession>
<gene>
    <name evidence="2" type="ORF">EPJ74_06585</name>
</gene>
<feature type="transmembrane region" description="Helical" evidence="1">
    <location>
        <begin position="151"/>
        <end position="168"/>
    </location>
</feature>
<evidence type="ECO:0000313" key="2">
    <source>
        <dbReference type="EMBL" id="TXJ60262.1"/>
    </source>
</evidence>
<feature type="transmembrane region" description="Helical" evidence="1">
    <location>
        <begin position="188"/>
        <end position="209"/>
    </location>
</feature>
<dbReference type="RefSeq" id="WP_147560527.1">
    <property type="nucleotide sequence ID" value="NZ_SAYK01000005.1"/>
</dbReference>
<feature type="transmembrane region" description="Helical" evidence="1">
    <location>
        <begin position="221"/>
        <end position="238"/>
    </location>
</feature>
<proteinExistence type="predicted"/>
<protein>
    <recommendedName>
        <fullName evidence="4">Glycosyltransferase RgtA/B/C/D-like domain-containing protein</fullName>
    </recommendedName>
</protein>
<feature type="transmembrane region" description="Helical" evidence="1">
    <location>
        <begin position="100"/>
        <end position="118"/>
    </location>
</feature>
<feature type="transmembrane region" description="Helical" evidence="1">
    <location>
        <begin position="364"/>
        <end position="384"/>
    </location>
</feature>
<dbReference type="GeneID" id="61066978"/>
<keyword evidence="1" id="KW-1133">Transmembrane helix</keyword>
<feature type="transmembrane region" description="Helical" evidence="1">
    <location>
        <begin position="297"/>
        <end position="321"/>
    </location>
</feature>
<feature type="transmembrane region" description="Helical" evidence="1">
    <location>
        <begin position="6"/>
        <end position="23"/>
    </location>
</feature>
<feature type="transmembrane region" description="Helical" evidence="1">
    <location>
        <begin position="405"/>
        <end position="427"/>
    </location>
</feature>
<dbReference type="EMBL" id="SAYK01000005">
    <property type="protein sequence ID" value="TXJ60262.1"/>
    <property type="molecule type" value="Genomic_DNA"/>
</dbReference>